<dbReference type="InterPro" id="IPR021889">
    <property type="entry name" value="DUF3500"/>
</dbReference>
<comment type="caution">
    <text evidence="1">The sequence shown here is derived from an EMBL/GenBank/DDBJ whole genome shotgun (WGS) entry which is preliminary data.</text>
</comment>
<proteinExistence type="predicted"/>
<evidence type="ECO:0000313" key="1">
    <source>
        <dbReference type="EMBL" id="ENO89267.1"/>
    </source>
</evidence>
<dbReference type="eggNOG" id="COG0715">
    <property type="taxonomic scope" value="Bacteria"/>
</dbReference>
<keyword evidence="2" id="KW-1185">Reference proteome</keyword>
<dbReference type="PANTHER" id="PTHR37489">
    <property type="entry name" value="DUF3500 DOMAIN-CONTAINING PROTEIN"/>
    <property type="match status" value="1"/>
</dbReference>
<organism evidence="1 2">
    <name type="scientific">Thauera linaloolentis (strain DSM 12138 / JCM 21573 / CCUG 41526 / CIP 105981 / IAM 15112 / NBRC 102519 / 47Lol)</name>
    <dbReference type="NCBI Taxonomy" id="1123367"/>
    <lineage>
        <taxon>Bacteria</taxon>
        <taxon>Pseudomonadati</taxon>
        <taxon>Pseudomonadota</taxon>
        <taxon>Betaproteobacteria</taxon>
        <taxon>Rhodocyclales</taxon>
        <taxon>Zoogloeaceae</taxon>
        <taxon>Thauera</taxon>
    </lineage>
</organism>
<protein>
    <recommendedName>
        <fullName evidence="3">DUF3500 domain-containing protein</fullName>
    </recommendedName>
</protein>
<dbReference type="EMBL" id="AMXE01000017">
    <property type="protein sequence ID" value="ENO89267.1"/>
    <property type="molecule type" value="Genomic_DNA"/>
</dbReference>
<dbReference type="Proteomes" id="UP000013232">
    <property type="component" value="Unassembled WGS sequence"/>
</dbReference>
<dbReference type="Pfam" id="PF12006">
    <property type="entry name" value="DUF3500"/>
    <property type="match status" value="1"/>
</dbReference>
<sequence length="244" mass="27707">MTRDIMRLNRVLGELVGNTKELNEDEYYLMIFGVPSESLPWGFQLEGHHLVINYFVLGNQVAMSPTFWGSEPTSTPYGITLPTGYQNLVVLEREREQARAFIESLNPVQQHKARLDASPGILTGAGNDDANVPEAGLSGREMSASQRSLLLRMITAFVGNVHADQSRIDIERISQRIEDTWFTFTVRSDGRIFYRTVSPEVLIEFDEVPGVFSKENHVHAVVRRPNGMDYGKSLLEQHLRRHQH</sequence>
<dbReference type="PANTHER" id="PTHR37489:SF1">
    <property type="entry name" value="DUF3500 DOMAIN-CONTAINING PROTEIN"/>
    <property type="match status" value="1"/>
</dbReference>
<gene>
    <name evidence="1" type="ORF">C666_06785</name>
</gene>
<name>N6Z3U3_THAL4</name>
<evidence type="ECO:0008006" key="3">
    <source>
        <dbReference type="Google" id="ProtNLM"/>
    </source>
</evidence>
<dbReference type="AlphaFoldDB" id="N6Z3U3"/>
<evidence type="ECO:0000313" key="2">
    <source>
        <dbReference type="Proteomes" id="UP000013232"/>
    </source>
</evidence>
<reference evidence="1 2" key="1">
    <citation type="submission" date="2012-09" db="EMBL/GenBank/DDBJ databases">
        <title>Draft Genome Sequences of 6 Strains from Genus Thauera.</title>
        <authorList>
            <person name="Liu B."/>
            <person name="Shapleigh J.P."/>
            <person name="Frostegard A.H."/>
        </authorList>
    </citation>
    <scope>NUCLEOTIDE SEQUENCE [LARGE SCALE GENOMIC DNA]</scope>
    <source>
        <strain evidence="2">47Lol / DSM 12138</strain>
    </source>
</reference>
<accession>N6Z3U3</accession>
<dbReference type="STRING" id="1123367.GCA_000621305_01202"/>